<dbReference type="EMBL" id="JBHRTR010000054">
    <property type="protein sequence ID" value="MFC3230976.1"/>
    <property type="molecule type" value="Genomic_DNA"/>
</dbReference>
<dbReference type="PANTHER" id="PTHR30203:SF25">
    <property type="entry name" value="OUTER MEMBRANE PROTEIN-RELATED"/>
    <property type="match status" value="1"/>
</dbReference>
<keyword evidence="2" id="KW-0472">Membrane</keyword>
<feature type="compositionally biased region" description="Low complexity" evidence="4">
    <location>
        <begin position="125"/>
        <end position="141"/>
    </location>
</feature>
<organism evidence="5 6">
    <name type="scientific">Marinibaculum pumilum</name>
    <dbReference type="NCBI Taxonomy" id="1766165"/>
    <lineage>
        <taxon>Bacteria</taxon>
        <taxon>Pseudomonadati</taxon>
        <taxon>Pseudomonadota</taxon>
        <taxon>Alphaproteobacteria</taxon>
        <taxon>Rhodospirillales</taxon>
        <taxon>Rhodospirillaceae</taxon>
        <taxon>Marinibaculum</taxon>
    </lineage>
</organism>
<feature type="chain" id="PRO_5044952792" evidence="2">
    <location>
        <begin position="22"/>
        <end position="498"/>
    </location>
</feature>
<evidence type="ECO:0000256" key="1">
    <source>
        <dbReference type="ARBA" id="ARBA00007613"/>
    </source>
</evidence>
<comment type="caution">
    <text evidence="5">The sequence shown here is derived from an EMBL/GenBank/DDBJ whole genome shotgun (WGS) entry which is preliminary data.</text>
</comment>
<feature type="signal peptide" evidence="2">
    <location>
        <begin position="1"/>
        <end position="21"/>
    </location>
</feature>
<dbReference type="Proteomes" id="UP001595528">
    <property type="component" value="Unassembled WGS sequence"/>
</dbReference>
<keyword evidence="2" id="KW-0564">Palmitate</keyword>
<dbReference type="SUPFAM" id="SSF56954">
    <property type="entry name" value="Outer membrane efflux proteins (OEP)"/>
    <property type="match status" value="1"/>
</dbReference>
<dbReference type="PROSITE" id="PS51257">
    <property type="entry name" value="PROKAR_LIPOPROTEIN"/>
    <property type="match status" value="1"/>
</dbReference>
<protein>
    <submittedName>
        <fullName evidence="5">Efflux transporter outer membrane subunit</fullName>
    </submittedName>
</protein>
<keyword evidence="2" id="KW-0732">Signal</keyword>
<accession>A0ABV7L992</accession>
<dbReference type="Pfam" id="PF02321">
    <property type="entry name" value="OEP"/>
    <property type="match status" value="2"/>
</dbReference>
<evidence type="ECO:0000313" key="5">
    <source>
        <dbReference type="EMBL" id="MFC3230976.1"/>
    </source>
</evidence>
<comment type="similarity">
    <text evidence="1 2">Belongs to the outer membrane factor (OMF) (TC 1.B.17) family.</text>
</comment>
<dbReference type="NCBIfam" id="TIGR01845">
    <property type="entry name" value="outer_NodT"/>
    <property type="match status" value="1"/>
</dbReference>
<evidence type="ECO:0000256" key="4">
    <source>
        <dbReference type="SAM" id="MobiDB-lite"/>
    </source>
</evidence>
<comment type="subcellular location">
    <subcellularLocation>
        <location evidence="2">Cell membrane</location>
        <topology evidence="2">Lipid-anchor</topology>
    </subcellularLocation>
</comment>
<feature type="region of interest" description="Disordered" evidence="4">
    <location>
        <begin position="120"/>
        <end position="141"/>
    </location>
</feature>
<proteinExistence type="inferred from homology"/>
<dbReference type="InterPro" id="IPR010131">
    <property type="entry name" value="MdtP/NodT-like"/>
</dbReference>
<keyword evidence="6" id="KW-1185">Reference proteome</keyword>
<evidence type="ECO:0000313" key="6">
    <source>
        <dbReference type="Proteomes" id="UP001595528"/>
    </source>
</evidence>
<dbReference type="Gene3D" id="2.20.200.10">
    <property type="entry name" value="Outer membrane efflux proteins (OEP)"/>
    <property type="match status" value="1"/>
</dbReference>
<evidence type="ECO:0000256" key="3">
    <source>
        <dbReference type="SAM" id="Coils"/>
    </source>
</evidence>
<dbReference type="Gene3D" id="1.20.1600.10">
    <property type="entry name" value="Outer membrane efflux proteins (OEP)"/>
    <property type="match status" value="1"/>
</dbReference>
<dbReference type="PANTHER" id="PTHR30203">
    <property type="entry name" value="OUTER MEMBRANE CATION EFFLUX PROTEIN"/>
    <property type="match status" value="1"/>
</dbReference>
<reference evidence="6" key="1">
    <citation type="journal article" date="2019" name="Int. J. Syst. Evol. Microbiol.">
        <title>The Global Catalogue of Microorganisms (GCM) 10K type strain sequencing project: providing services to taxonomists for standard genome sequencing and annotation.</title>
        <authorList>
            <consortium name="The Broad Institute Genomics Platform"/>
            <consortium name="The Broad Institute Genome Sequencing Center for Infectious Disease"/>
            <person name="Wu L."/>
            <person name="Ma J."/>
        </authorList>
    </citation>
    <scope>NUCLEOTIDE SEQUENCE [LARGE SCALE GENOMIC DNA]</scope>
    <source>
        <strain evidence="6">KCTC 42964</strain>
    </source>
</reference>
<keyword evidence="2" id="KW-0812">Transmembrane</keyword>
<gene>
    <name evidence="5" type="ORF">ACFOGJ_27265</name>
</gene>
<keyword evidence="2" id="KW-0449">Lipoprotein</keyword>
<sequence length="498" mass="51540">MSRRRSLAAMLAAGLLAPALAGCITVVGPDPVAPQADPGAAYDAAVPAPVGAAPEPADRRDWWTAFRDPVLDRLVTESLAGNPGLQEAASRVREAQALSRGVTAEGRPTLDLDADAGIDRTQRIGNSASSRTTGSSSSNETSGALGLGLGFGWVPDLFGGQQRAEEAAQAEVERQAWLRRDTALALVAETTRTYVSYRGTQALQALAAESLDLQVQTLTLVEGRTEAGLAPQLDLSRAQAAVASLQAALAPTEAELQRLRNALAVLAGRLPGSLDLPDGETGYAAIPVLNAGPPIGLPVDLLRRRPDLRAAEAALIATTAEIGVAEAEFYPSLSLPGSLSLNVSGLGTGSVVQTIVAALGAALNLPLYDGGLRQANLDAAQERALQALLAYRTALLAALQQVEAALLAYQGASARLAALEDEVAASETAFNQAETLYRQGLASFLDVLDAQRELTTSRRDRVVAATNVAQATMDIYEAAGLAPDLPPVGTTAETVPQG</sequence>
<name>A0ABV7L992_9PROT</name>
<dbReference type="RefSeq" id="WP_379906445.1">
    <property type="nucleotide sequence ID" value="NZ_JBHRTR010000054.1"/>
</dbReference>
<keyword evidence="2" id="KW-1134">Transmembrane beta strand</keyword>
<feature type="coiled-coil region" evidence="3">
    <location>
        <begin position="402"/>
        <end position="436"/>
    </location>
</feature>
<evidence type="ECO:0000256" key="2">
    <source>
        <dbReference type="RuleBase" id="RU362097"/>
    </source>
</evidence>
<keyword evidence="3" id="KW-0175">Coiled coil</keyword>
<dbReference type="InterPro" id="IPR003423">
    <property type="entry name" value="OMP_efflux"/>
</dbReference>